<reference evidence="1 2" key="1">
    <citation type="submission" date="2017-07" db="EMBL/GenBank/DDBJ databases">
        <title>The complete genome sequence of Bacillus mesonae strain H20-5, an efficient strain improving plant abiotic stress resistance.</title>
        <authorList>
            <person name="Kim S.Y."/>
            <person name="Song H."/>
            <person name="Sang M.K."/>
            <person name="Weon H.-Y."/>
            <person name="Song J."/>
        </authorList>
    </citation>
    <scope>NUCLEOTIDE SEQUENCE [LARGE SCALE GENOMIC DNA]</scope>
    <source>
        <strain evidence="1 2">H20-5</strain>
    </source>
</reference>
<dbReference type="AlphaFoldDB" id="A0A3Q9QRR2"/>
<proteinExistence type="predicted"/>
<accession>A0A3Q9QRR2</accession>
<gene>
    <name evidence="1" type="ORF">CHR53_01785</name>
</gene>
<protein>
    <submittedName>
        <fullName evidence="1">Uncharacterized protein</fullName>
    </submittedName>
</protein>
<dbReference type="OrthoDB" id="9863723at2"/>
<evidence type="ECO:0000313" key="2">
    <source>
        <dbReference type="Proteomes" id="UP000282892"/>
    </source>
</evidence>
<organism evidence="1 2">
    <name type="scientific">Neobacillus mesonae</name>
    <dbReference type="NCBI Taxonomy" id="1193713"/>
    <lineage>
        <taxon>Bacteria</taxon>
        <taxon>Bacillati</taxon>
        <taxon>Bacillota</taxon>
        <taxon>Bacilli</taxon>
        <taxon>Bacillales</taxon>
        <taxon>Bacillaceae</taxon>
        <taxon>Neobacillus</taxon>
    </lineage>
</organism>
<keyword evidence="2" id="KW-1185">Reference proteome</keyword>
<evidence type="ECO:0000313" key="1">
    <source>
        <dbReference type="EMBL" id="AZU60096.1"/>
    </source>
</evidence>
<dbReference type="EMBL" id="CP022572">
    <property type="protein sequence ID" value="AZU60096.1"/>
    <property type="molecule type" value="Genomic_DNA"/>
</dbReference>
<dbReference type="Proteomes" id="UP000282892">
    <property type="component" value="Chromosome"/>
</dbReference>
<dbReference type="KEGG" id="nmk:CHR53_01785"/>
<name>A0A3Q9QRR2_9BACI</name>
<sequence>MAKKIVWLQSWATNATIGVAFKYPATAGQAQNLWPTYYAKNTNYSWIEDITVDAAADYFVSRGWAIYYDNWWTYPNRPSRVHYPYQ</sequence>
<dbReference type="RefSeq" id="WP_127484608.1">
    <property type="nucleotide sequence ID" value="NZ_CP022572.1"/>
</dbReference>